<protein>
    <submittedName>
        <fullName evidence="2">Energy-coupling factor transport system substrate-specific component</fullName>
    </submittedName>
</protein>
<dbReference type="EMBL" id="JAGGLU010000002">
    <property type="protein sequence ID" value="MBP2057489.1"/>
    <property type="molecule type" value="Genomic_DNA"/>
</dbReference>
<accession>A0ABS4MCS5</accession>
<name>A0ABS4MCS5_9LACO</name>
<organism evidence="2 3">
    <name type="scientific">Lactobacillus colini</name>
    <dbReference type="NCBI Taxonomy" id="1819254"/>
    <lineage>
        <taxon>Bacteria</taxon>
        <taxon>Bacillati</taxon>
        <taxon>Bacillota</taxon>
        <taxon>Bacilli</taxon>
        <taxon>Lactobacillales</taxon>
        <taxon>Lactobacillaceae</taxon>
        <taxon>Lactobacillus</taxon>
    </lineage>
</organism>
<evidence type="ECO:0000313" key="3">
    <source>
        <dbReference type="Proteomes" id="UP001519292"/>
    </source>
</evidence>
<sequence length="187" mass="20865">MKKIHVRDIILIALIAIIFAVIYVASDNVYNFLTVLLSPIGYGSLANDITMGIWCMAGPVAGFLVRLPLSGFLGEFLGAALETFMMAQWGAANLLSGLIQGFGSELGFTLTGYKVYNTFTLFLSATTTTIITFLYDFFKNGYNQYPVYKMFIYFGVRWISMIIFCCILVKLITNLLEKAHIIKNAQD</sequence>
<evidence type="ECO:0000256" key="1">
    <source>
        <dbReference type="SAM" id="Phobius"/>
    </source>
</evidence>
<reference evidence="2 3" key="1">
    <citation type="submission" date="2021-03" db="EMBL/GenBank/DDBJ databases">
        <title>Genomic Encyclopedia of Type Strains, Phase IV (KMG-IV): sequencing the most valuable type-strain genomes for metagenomic binning, comparative biology and taxonomic classification.</title>
        <authorList>
            <person name="Goeker M."/>
        </authorList>
    </citation>
    <scope>NUCLEOTIDE SEQUENCE [LARGE SCALE GENOMIC DNA]</scope>
    <source>
        <strain evidence="2 3">DSM 101872</strain>
    </source>
</reference>
<keyword evidence="1" id="KW-0472">Membrane</keyword>
<dbReference type="Proteomes" id="UP001519292">
    <property type="component" value="Unassembled WGS sequence"/>
</dbReference>
<evidence type="ECO:0000313" key="2">
    <source>
        <dbReference type="EMBL" id="MBP2057489.1"/>
    </source>
</evidence>
<keyword evidence="3" id="KW-1185">Reference proteome</keyword>
<keyword evidence="1" id="KW-0812">Transmembrane</keyword>
<comment type="caution">
    <text evidence="2">The sequence shown here is derived from an EMBL/GenBank/DDBJ whole genome shotgun (WGS) entry which is preliminary data.</text>
</comment>
<feature type="transmembrane region" description="Helical" evidence="1">
    <location>
        <begin position="77"/>
        <end position="99"/>
    </location>
</feature>
<feature type="transmembrane region" description="Helical" evidence="1">
    <location>
        <begin position="119"/>
        <end position="138"/>
    </location>
</feature>
<dbReference type="InterPro" id="IPR017195">
    <property type="entry name" value="ABC_thiamin-permease_prd"/>
</dbReference>
<dbReference type="PIRSF" id="PIRSF037394">
    <property type="entry name" value="ABC_thiamine-permease_YkoE_prd"/>
    <property type="match status" value="1"/>
</dbReference>
<feature type="transmembrane region" description="Helical" evidence="1">
    <location>
        <begin position="9"/>
        <end position="25"/>
    </location>
</feature>
<proteinExistence type="predicted"/>
<dbReference type="Pfam" id="PF09819">
    <property type="entry name" value="ABC_cobalt"/>
    <property type="match status" value="1"/>
</dbReference>
<dbReference type="RefSeq" id="WP_209686227.1">
    <property type="nucleotide sequence ID" value="NZ_JAGGLU010000002.1"/>
</dbReference>
<feature type="transmembrane region" description="Helical" evidence="1">
    <location>
        <begin position="150"/>
        <end position="172"/>
    </location>
</feature>
<gene>
    <name evidence="2" type="ORF">J2Z60_000653</name>
</gene>
<keyword evidence="1" id="KW-1133">Transmembrane helix</keyword>